<feature type="transmembrane region" description="Helical" evidence="2">
    <location>
        <begin position="167"/>
        <end position="195"/>
    </location>
</feature>
<dbReference type="PANTHER" id="PTHR40076">
    <property type="entry name" value="MEMBRANE PROTEIN-RELATED"/>
    <property type="match status" value="1"/>
</dbReference>
<gene>
    <name evidence="3" type="ORF">GCM10023169_38550</name>
</gene>
<feature type="region of interest" description="Disordered" evidence="1">
    <location>
        <begin position="1"/>
        <end position="108"/>
    </location>
</feature>
<feature type="transmembrane region" description="Helical" evidence="2">
    <location>
        <begin position="279"/>
        <end position="308"/>
    </location>
</feature>
<dbReference type="Proteomes" id="UP001500622">
    <property type="component" value="Unassembled WGS sequence"/>
</dbReference>
<keyword evidence="2" id="KW-0812">Transmembrane</keyword>
<evidence type="ECO:0000256" key="2">
    <source>
        <dbReference type="SAM" id="Phobius"/>
    </source>
</evidence>
<dbReference type="PANTHER" id="PTHR40076:SF1">
    <property type="entry name" value="MEMBRANE PROTEIN"/>
    <property type="match status" value="1"/>
</dbReference>
<evidence type="ECO:0000256" key="1">
    <source>
        <dbReference type="SAM" id="MobiDB-lite"/>
    </source>
</evidence>
<evidence type="ECO:0000313" key="3">
    <source>
        <dbReference type="EMBL" id="GAA4432600.1"/>
    </source>
</evidence>
<keyword evidence="4" id="KW-1185">Reference proteome</keyword>
<feature type="compositionally biased region" description="Low complexity" evidence="1">
    <location>
        <begin position="85"/>
        <end position="106"/>
    </location>
</feature>
<feature type="compositionally biased region" description="Pro residues" evidence="1">
    <location>
        <begin position="43"/>
        <end position="60"/>
    </location>
</feature>
<feature type="compositionally biased region" description="Low complexity" evidence="1">
    <location>
        <begin position="14"/>
        <end position="27"/>
    </location>
</feature>
<comment type="caution">
    <text evidence="3">The sequence shown here is derived from an EMBL/GenBank/DDBJ whole genome shotgun (WGS) entry which is preliminary data.</text>
</comment>
<organism evidence="3 4">
    <name type="scientific">Georgenia halophila</name>
    <dbReference type="NCBI Taxonomy" id="620889"/>
    <lineage>
        <taxon>Bacteria</taxon>
        <taxon>Bacillati</taxon>
        <taxon>Actinomycetota</taxon>
        <taxon>Actinomycetes</taxon>
        <taxon>Micrococcales</taxon>
        <taxon>Bogoriellaceae</taxon>
        <taxon>Georgenia</taxon>
    </lineage>
</organism>
<feature type="transmembrane region" description="Helical" evidence="2">
    <location>
        <begin position="130"/>
        <end position="147"/>
    </location>
</feature>
<keyword evidence="2" id="KW-1133">Transmembrane helix</keyword>
<dbReference type="InterPro" id="IPR010380">
    <property type="entry name" value="DUF975"/>
</dbReference>
<dbReference type="RefSeq" id="WP_345218577.1">
    <property type="nucleotide sequence ID" value="NZ_BAABGN010000013.1"/>
</dbReference>
<name>A0ABP8LPA2_9MICO</name>
<protein>
    <recommendedName>
        <fullName evidence="5">Integral membrane protein</fullName>
    </recommendedName>
</protein>
<evidence type="ECO:0000313" key="4">
    <source>
        <dbReference type="Proteomes" id="UP001500622"/>
    </source>
</evidence>
<sequence>MTQPPPMPDPNRPGPGEEQAPGQQPPYGQQPPPQYGQDSPYGQQPPPPGYGQQQPPPQYGPDPGYGQQPPPPGYGQQQPPPQYGPDPGYGQQPPGHGQQPPGYGQPSRSVSIGEAFRFAWEGFKASPGPWVLVTLVLLVVGAIGTSIENSIREAATAGMAPLEAATAFVPAAELIGLLFFIVNFMIGAAMVSAALKTTDGYKIQFSDFTKIPNVLHALLAAVIFSILLTVGFILLVVPGIIIAVLGVFYLHVALDQRVNGWQAVVGSFRVVKDSIGTTLLFILAAIGVTIVGVLLLVVGTLVAAPLVVIASAFVYRRLVGGPVQQPGSAGLTA</sequence>
<feature type="compositionally biased region" description="Pro residues" evidence="1">
    <location>
        <begin position="1"/>
        <end position="13"/>
    </location>
</feature>
<reference evidence="4" key="1">
    <citation type="journal article" date="2019" name="Int. J. Syst. Evol. Microbiol.">
        <title>The Global Catalogue of Microorganisms (GCM) 10K type strain sequencing project: providing services to taxonomists for standard genome sequencing and annotation.</title>
        <authorList>
            <consortium name="The Broad Institute Genomics Platform"/>
            <consortium name="The Broad Institute Genome Sequencing Center for Infectious Disease"/>
            <person name="Wu L."/>
            <person name="Ma J."/>
        </authorList>
    </citation>
    <scope>NUCLEOTIDE SEQUENCE [LARGE SCALE GENOMIC DNA]</scope>
    <source>
        <strain evidence="4">JCM 17810</strain>
    </source>
</reference>
<feature type="transmembrane region" description="Helical" evidence="2">
    <location>
        <begin position="216"/>
        <end position="249"/>
    </location>
</feature>
<evidence type="ECO:0008006" key="5">
    <source>
        <dbReference type="Google" id="ProtNLM"/>
    </source>
</evidence>
<feature type="compositionally biased region" description="Pro residues" evidence="1">
    <location>
        <begin position="68"/>
        <end position="84"/>
    </location>
</feature>
<accession>A0ABP8LPA2</accession>
<keyword evidence="2" id="KW-0472">Membrane</keyword>
<dbReference type="EMBL" id="BAABGN010000013">
    <property type="protein sequence ID" value="GAA4432600.1"/>
    <property type="molecule type" value="Genomic_DNA"/>
</dbReference>
<proteinExistence type="predicted"/>